<dbReference type="EMBL" id="BAABIE010000005">
    <property type="protein sequence ID" value="GAA4746408.1"/>
    <property type="molecule type" value="Genomic_DNA"/>
</dbReference>
<comment type="caution">
    <text evidence="1">The sequence shown here is derived from an EMBL/GenBank/DDBJ whole genome shotgun (WGS) entry which is preliminary data.</text>
</comment>
<dbReference type="Proteomes" id="UP001500822">
    <property type="component" value="Unassembled WGS sequence"/>
</dbReference>
<name>A0ABP8Z4I7_9ACTN</name>
<organism evidence="1 2">
    <name type="scientific">Gordonia alkaliphila</name>
    <dbReference type="NCBI Taxonomy" id="1053547"/>
    <lineage>
        <taxon>Bacteria</taxon>
        <taxon>Bacillati</taxon>
        <taxon>Actinomycetota</taxon>
        <taxon>Actinomycetes</taxon>
        <taxon>Mycobacteriales</taxon>
        <taxon>Gordoniaceae</taxon>
        <taxon>Gordonia</taxon>
    </lineage>
</organism>
<evidence type="ECO:0000313" key="1">
    <source>
        <dbReference type="EMBL" id="GAA4746408.1"/>
    </source>
</evidence>
<accession>A0ABP8Z4I7</accession>
<sequence length="54" mass="5283">MGKRNTSKPSILTSRAFLMALAALAILVAGIVIGASGVKAPQCGPVAVAAVPHG</sequence>
<dbReference type="RefSeq" id="WP_345313014.1">
    <property type="nucleotide sequence ID" value="NZ_BAABIE010000005.1"/>
</dbReference>
<proteinExistence type="predicted"/>
<keyword evidence="2" id="KW-1185">Reference proteome</keyword>
<evidence type="ECO:0000313" key="2">
    <source>
        <dbReference type="Proteomes" id="UP001500822"/>
    </source>
</evidence>
<reference evidence="2" key="1">
    <citation type="journal article" date="2019" name="Int. J. Syst. Evol. Microbiol.">
        <title>The Global Catalogue of Microorganisms (GCM) 10K type strain sequencing project: providing services to taxonomists for standard genome sequencing and annotation.</title>
        <authorList>
            <consortium name="The Broad Institute Genomics Platform"/>
            <consortium name="The Broad Institute Genome Sequencing Center for Infectious Disease"/>
            <person name="Wu L."/>
            <person name="Ma J."/>
        </authorList>
    </citation>
    <scope>NUCLEOTIDE SEQUENCE [LARGE SCALE GENOMIC DNA]</scope>
    <source>
        <strain evidence="2">JCM 18077</strain>
    </source>
</reference>
<protein>
    <submittedName>
        <fullName evidence="1">Uncharacterized protein</fullName>
    </submittedName>
</protein>
<gene>
    <name evidence="1" type="ORF">GCM10023217_15080</name>
</gene>